<organism evidence="1 2">
    <name type="scientific">Paractinoplanes durhamensis</name>
    <dbReference type="NCBI Taxonomy" id="113563"/>
    <lineage>
        <taxon>Bacteria</taxon>
        <taxon>Bacillati</taxon>
        <taxon>Actinomycetota</taxon>
        <taxon>Actinomycetes</taxon>
        <taxon>Micromonosporales</taxon>
        <taxon>Micromonosporaceae</taxon>
        <taxon>Paractinoplanes</taxon>
    </lineage>
</organism>
<evidence type="ECO:0000313" key="2">
    <source>
        <dbReference type="Proteomes" id="UP000637628"/>
    </source>
</evidence>
<comment type="caution">
    <text evidence="1">The sequence shown here is derived from an EMBL/GenBank/DDBJ whole genome shotgun (WGS) entry which is preliminary data.</text>
</comment>
<keyword evidence="2" id="KW-1185">Reference proteome</keyword>
<evidence type="ECO:0000313" key="1">
    <source>
        <dbReference type="EMBL" id="GIE05104.1"/>
    </source>
</evidence>
<proteinExistence type="predicted"/>
<accession>A0ABQ3Z5M4</accession>
<gene>
    <name evidence="1" type="ORF">Adu01nite_64540</name>
</gene>
<reference evidence="1 2" key="1">
    <citation type="submission" date="2021-01" db="EMBL/GenBank/DDBJ databases">
        <title>Whole genome shotgun sequence of Actinoplanes durhamensis NBRC 14914.</title>
        <authorList>
            <person name="Komaki H."/>
            <person name="Tamura T."/>
        </authorList>
    </citation>
    <scope>NUCLEOTIDE SEQUENCE [LARGE SCALE GENOMIC DNA]</scope>
    <source>
        <strain evidence="1 2">NBRC 14914</strain>
    </source>
</reference>
<dbReference type="RefSeq" id="WP_203732459.1">
    <property type="nucleotide sequence ID" value="NZ_BAAATX010000012.1"/>
</dbReference>
<dbReference type="EMBL" id="BOML01000052">
    <property type="protein sequence ID" value="GIE05104.1"/>
    <property type="molecule type" value="Genomic_DNA"/>
</dbReference>
<sequence length="141" mass="14945">MPGFHDVEAITVYPTDPKDSFRVPTVEKAAGFEIHLEGEAGNGVTGPSSITPYTAAIQIFNLTQFKLVKVDTPAGNATGNIGVGQTWNVNNQAFVFTVAPGSPHINVGDLLEVIGTIRSGNPSGDATNDFSRVRSELFEVI</sequence>
<name>A0ABQ3Z5M4_9ACTN</name>
<protein>
    <submittedName>
        <fullName evidence="1">Uncharacterized protein</fullName>
    </submittedName>
</protein>
<dbReference type="Proteomes" id="UP000637628">
    <property type="component" value="Unassembled WGS sequence"/>
</dbReference>